<proteinExistence type="predicted"/>
<feature type="compositionally biased region" description="Basic residues" evidence="1">
    <location>
        <begin position="47"/>
        <end position="56"/>
    </location>
</feature>
<gene>
    <name evidence="2" type="ORF">P5673_027984</name>
</gene>
<evidence type="ECO:0000313" key="2">
    <source>
        <dbReference type="EMBL" id="KAK2551220.1"/>
    </source>
</evidence>
<feature type="compositionally biased region" description="Basic and acidic residues" evidence="1">
    <location>
        <begin position="35"/>
        <end position="46"/>
    </location>
</feature>
<keyword evidence="3" id="KW-1185">Reference proteome</keyword>
<evidence type="ECO:0000313" key="3">
    <source>
        <dbReference type="Proteomes" id="UP001249851"/>
    </source>
</evidence>
<dbReference type="Proteomes" id="UP001249851">
    <property type="component" value="Unassembled WGS sequence"/>
</dbReference>
<dbReference type="AlphaFoldDB" id="A0AAD9PY44"/>
<dbReference type="EMBL" id="JARQWQ010000100">
    <property type="protein sequence ID" value="KAK2551220.1"/>
    <property type="molecule type" value="Genomic_DNA"/>
</dbReference>
<organism evidence="2 3">
    <name type="scientific">Acropora cervicornis</name>
    <name type="common">Staghorn coral</name>
    <dbReference type="NCBI Taxonomy" id="6130"/>
    <lineage>
        <taxon>Eukaryota</taxon>
        <taxon>Metazoa</taxon>
        <taxon>Cnidaria</taxon>
        <taxon>Anthozoa</taxon>
        <taxon>Hexacorallia</taxon>
        <taxon>Scleractinia</taxon>
        <taxon>Astrocoeniina</taxon>
        <taxon>Acroporidae</taxon>
        <taxon>Acropora</taxon>
    </lineage>
</organism>
<feature type="compositionally biased region" description="Basic and acidic residues" evidence="1">
    <location>
        <begin position="1"/>
        <end position="14"/>
    </location>
</feature>
<evidence type="ECO:0000256" key="1">
    <source>
        <dbReference type="SAM" id="MobiDB-lite"/>
    </source>
</evidence>
<comment type="caution">
    <text evidence="2">The sequence shown here is derived from an EMBL/GenBank/DDBJ whole genome shotgun (WGS) entry which is preliminary data.</text>
</comment>
<protein>
    <submittedName>
        <fullName evidence="2">Uncharacterized protein</fullName>
    </submittedName>
</protein>
<name>A0AAD9PY44_ACRCE</name>
<accession>A0AAD9PY44</accession>
<reference evidence="2" key="1">
    <citation type="journal article" date="2023" name="G3 (Bethesda)">
        <title>Whole genome assembly and annotation of the endangered Caribbean coral Acropora cervicornis.</title>
        <authorList>
            <person name="Selwyn J.D."/>
            <person name="Vollmer S.V."/>
        </authorList>
    </citation>
    <scope>NUCLEOTIDE SEQUENCE</scope>
    <source>
        <strain evidence="2">K2</strain>
    </source>
</reference>
<sequence length="56" mass="6785">MEKSHKTKEHEERASGICPEESEVDQAMEEIIQLFEDHDRENEKLSTKRRRKQKKM</sequence>
<reference evidence="2" key="2">
    <citation type="journal article" date="2023" name="Science">
        <title>Genomic signatures of disease resistance in endangered staghorn corals.</title>
        <authorList>
            <person name="Vollmer S.V."/>
            <person name="Selwyn J.D."/>
            <person name="Despard B.A."/>
            <person name="Roesel C.L."/>
        </authorList>
    </citation>
    <scope>NUCLEOTIDE SEQUENCE</scope>
    <source>
        <strain evidence="2">K2</strain>
    </source>
</reference>
<feature type="region of interest" description="Disordered" evidence="1">
    <location>
        <begin position="1"/>
        <end position="56"/>
    </location>
</feature>